<comment type="caution">
    <text evidence="2">The sequence shown here is derived from an EMBL/GenBank/DDBJ whole genome shotgun (WGS) entry which is preliminary data.</text>
</comment>
<evidence type="ECO:0000313" key="3">
    <source>
        <dbReference type="Proteomes" id="UP001151760"/>
    </source>
</evidence>
<gene>
    <name evidence="2" type="ORF">Tco_0937302</name>
</gene>
<reference evidence="2" key="1">
    <citation type="journal article" date="2022" name="Int. J. Mol. Sci.">
        <title>Draft Genome of Tanacetum Coccineum: Genomic Comparison of Closely Related Tanacetum-Family Plants.</title>
        <authorList>
            <person name="Yamashiro T."/>
            <person name="Shiraishi A."/>
            <person name="Nakayama K."/>
            <person name="Satake H."/>
        </authorList>
    </citation>
    <scope>NUCLEOTIDE SEQUENCE</scope>
</reference>
<evidence type="ECO:0000313" key="2">
    <source>
        <dbReference type="EMBL" id="GJT37437.1"/>
    </source>
</evidence>
<feature type="compositionally biased region" description="Basic and acidic residues" evidence="1">
    <location>
        <begin position="413"/>
        <end position="433"/>
    </location>
</feature>
<dbReference type="Proteomes" id="UP001151760">
    <property type="component" value="Unassembled WGS sequence"/>
</dbReference>
<evidence type="ECO:0008006" key="4">
    <source>
        <dbReference type="Google" id="ProtNLM"/>
    </source>
</evidence>
<accession>A0ABQ5DEP6</accession>
<dbReference type="EMBL" id="BQNB010015223">
    <property type="protein sequence ID" value="GJT37437.1"/>
    <property type="molecule type" value="Genomic_DNA"/>
</dbReference>
<organism evidence="2 3">
    <name type="scientific">Tanacetum coccineum</name>
    <dbReference type="NCBI Taxonomy" id="301880"/>
    <lineage>
        <taxon>Eukaryota</taxon>
        <taxon>Viridiplantae</taxon>
        <taxon>Streptophyta</taxon>
        <taxon>Embryophyta</taxon>
        <taxon>Tracheophyta</taxon>
        <taxon>Spermatophyta</taxon>
        <taxon>Magnoliopsida</taxon>
        <taxon>eudicotyledons</taxon>
        <taxon>Gunneridae</taxon>
        <taxon>Pentapetalae</taxon>
        <taxon>asterids</taxon>
        <taxon>campanulids</taxon>
        <taxon>Asterales</taxon>
        <taxon>Asteraceae</taxon>
        <taxon>Asteroideae</taxon>
        <taxon>Anthemideae</taxon>
        <taxon>Anthemidinae</taxon>
        <taxon>Tanacetum</taxon>
    </lineage>
</organism>
<name>A0ABQ5DEP6_9ASTR</name>
<evidence type="ECO:0000256" key="1">
    <source>
        <dbReference type="SAM" id="MobiDB-lite"/>
    </source>
</evidence>
<reference evidence="2" key="2">
    <citation type="submission" date="2022-01" db="EMBL/GenBank/DDBJ databases">
        <authorList>
            <person name="Yamashiro T."/>
            <person name="Shiraishi A."/>
            <person name="Satake H."/>
            <person name="Nakayama K."/>
        </authorList>
    </citation>
    <scope>NUCLEOTIDE SEQUENCE</scope>
</reference>
<keyword evidence="3" id="KW-1185">Reference proteome</keyword>
<feature type="compositionally biased region" description="Polar residues" evidence="1">
    <location>
        <begin position="158"/>
        <end position="185"/>
    </location>
</feature>
<feature type="region of interest" description="Disordered" evidence="1">
    <location>
        <begin position="128"/>
        <end position="185"/>
    </location>
</feature>
<sequence>MANLEFCDKHNMVAYLKKPTGSEGFQEIVDFLNESHIRFALTKNPTIYVSLIEKFWQTATVRTVDNGEQEITATVDGKEFTITEASVRRHLQLADVDGISVLPTTKIFAQLSLMGYVLTDDKLTFQKAKEGKGSRHPSEPYAPPSTTQPIHEEPIPNVVSSSHQKTQTPRQALNQSGRDTTTATSLDAAQASGNITKTQSTAIPYVPLPQGIGAGGSPSKVESLEADLKQTKQVYGAAYTKLIMKVKKLEKTIKTSQARRRAKIVVSDDEEDLEDSSKHGRMVEEIDQDAGVTLLKMFTLILEEEGQLVLTAGTVQEVNKDKGKGIMTESEPEQTKTKLQQRQERAGYEAVVRLQEQIDEEERQRSHTLQQLKRLFFDELKALSETTMRRVQTFHPIESEGDKTVPELTTGSSKRDVEVELDHEGFKKQKTNEASRSVQEQPEEEETELPQEDLQQMMMVVPVEEVYILAEMLKKFERDDLDKLWDLVKERFRTTEPTDDKEKELWVELKRLFEPDNDDTLWKL</sequence>
<feature type="compositionally biased region" description="Acidic residues" evidence="1">
    <location>
        <begin position="441"/>
        <end position="451"/>
    </location>
</feature>
<proteinExistence type="predicted"/>
<feature type="region of interest" description="Disordered" evidence="1">
    <location>
        <begin position="398"/>
        <end position="452"/>
    </location>
</feature>
<protein>
    <recommendedName>
        <fullName evidence="4">Xylulose kinase-1</fullName>
    </recommendedName>
</protein>
<feature type="compositionally biased region" description="Basic and acidic residues" evidence="1">
    <location>
        <begin position="128"/>
        <end position="138"/>
    </location>
</feature>